<gene>
    <name evidence="1" type="ORF">JG29_08770</name>
</gene>
<reference evidence="1 2" key="1">
    <citation type="submission" date="2014-12" db="EMBL/GenBank/DDBJ databases">
        <title>Comparative genomics of the lactic acid bacteria isolated from the honey bee gut.</title>
        <authorList>
            <person name="Ellegaard K.M."/>
            <person name="Tamarit D."/>
            <person name="Javelind E."/>
            <person name="Olofsson T."/>
            <person name="Andersson S.G."/>
            <person name="Vasquez A."/>
        </authorList>
    </citation>
    <scope>NUCLEOTIDE SEQUENCE [LARGE SCALE GENOMIC DNA]</scope>
    <source>
        <strain evidence="1 2">Hon2</strain>
    </source>
</reference>
<dbReference type="AlphaFoldDB" id="A0A0F4KR66"/>
<comment type="caution">
    <text evidence="1">The sequence shown here is derived from an EMBL/GenBank/DDBJ whole genome shotgun (WGS) entry which is preliminary data.</text>
</comment>
<protein>
    <submittedName>
        <fullName evidence="1">Uncharacterized protein</fullName>
    </submittedName>
</protein>
<dbReference type="RefSeq" id="WP_045922750.1">
    <property type="nucleotide sequence ID" value="NZ_JBHTHW010000008.1"/>
</dbReference>
<accession>A0A0F4KR66</accession>
<keyword evidence="2" id="KW-1185">Reference proteome</keyword>
<dbReference type="OrthoDB" id="6691177at2"/>
<evidence type="ECO:0000313" key="2">
    <source>
        <dbReference type="Proteomes" id="UP000033695"/>
    </source>
</evidence>
<dbReference type="PATRIC" id="fig|1218508.4.peg.852"/>
<dbReference type="EMBL" id="JXBZ01000008">
    <property type="protein sequence ID" value="KJY48479.1"/>
    <property type="molecule type" value="Genomic_DNA"/>
</dbReference>
<evidence type="ECO:0000313" key="1">
    <source>
        <dbReference type="EMBL" id="KJY48479.1"/>
    </source>
</evidence>
<proteinExistence type="predicted"/>
<name>A0A0F4KR66_9LACO</name>
<organism evidence="1 2">
    <name type="scientific">Bombilactobacillus mellis</name>
    <dbReference type="NCBI Taxonomy" id="1218508"/>
    <lineage>
        <taxon>Bacteria</taxon>
        <taxon>Bacillati</taxon>
        <taxon>Bacillota</taxon>
        <taxon>Bacilli</taxon>
        <taxon>Lactobacillales</taxon>
        <taxon>Lactobacillaceae</taxon>
        <taxon>Bombilactobacillus</taxon>
    </lineage>
</organism>
<sequence>MLKKDLDFHKNGNTDKIQFVEYNHLLRSKHLDVLGCALAIESYMTDVYYTFINGDEELALKKLSGFSEKPWFPKLGFSLKNGNGRGPSPNSIIKILRKFKGKDNAIELIMNTIFGIVFIKGFGADYNSDLLISLVAPFLSEYTKRVAKENNLDTKSETIDVWNANRKSWEKGKITIAKFEDEDDFHLIVPNDILVTKLPYNTRDFIYRYWRSIYNDRREKNGKSKLKRKDMYQIIKNEFDNDLTQYSMHVLDQMSTIEIYNYLNRFKRI</sequence>
<dbReference type="Proteomes" id="UP000033695">
    <property type="component" value="Unassembled WGS sequence"/>
</dbReference>
<dbReference type="HOGENOM" id="CLU_1033614_0_0_9"/>